<dbReference type="GO" id="GO:0005506">
    <property type="term" value="F:iron ion binding"/>
    <property type="evidence" value="ECO:0007669"/>
    <property type="project" value="InterPro"/>
</dbReference>
<dbReference type="SUPFAM" id="SSF54665">
    <property type="entry name" value="CO dehydrogenase molybdoprotein N-domain-like"/>
    <property type="match status" value="1"/>
</dbReference>
<dbReference type="InterPro" id="IPR036856">
    <property type="entry name" value="Ald_Oxase/Xan_DH_a/b_sf"/>
</dbReference>
<keyword evidence="1" id="KW-0500">Molybdenum</keyword>
<dbReference type="Proteomes" id="UP000596427">
    <property type="component" value="Chromosome"/>
</dbReference>
<feature type="region of interest" description="Disordered" evidence="3">
    <location>
        <begin position="1"/>
        <end position="29"/>
    </location>
</feature>
<dbReference type="Pfam" id="PF02738">
    <property type="entry name" value="MoCoBD_1"/>
    <property type="match status" value="1"/>
</dbReference>
<dbReference type="InterPro" id="IPR016208">
    <property type="entry name" value="Ald_Oxase/xanthine_DH-like"/>
</dbReference>
<evidence type="ECO:0000313" key="5">
    <source>
        <dbReference type="EMBL" id="QRG06029.1"/>
    </source>
</evidence>
<reference evidence="5 6" key="1">
    <citation type="submission" date="2020-10" db="EMBL/GenBank/DDBJ databases">
        <title>Degradation of 1,4-Dioxane by Xanthobacter sp. YN2, via a Novel Group-2 Soluble Di-Iron Monooxygenase.</title>
        <authorList>
            <person name="Ma F."/>
            <person name="Wang Y."/>
            <person name="Yang J."/>
            <person name="Guo H."/>
            <person name="Su D."/>
            <person name="Yu L."/>
        </authorList>
    </citation>
    <scope>NUCLEOTIDE SEQUENCE [LARGE SCALE GENOMIC DNA]</scope>
    <source>
        <strain evidence="5 6">YN2</strain>
    </source>
</reference>
<keyword evidence="6" id="KW-1185">Reference proteome</keyword>
<dbReference type="InterPro" id="IPR037165">
    <property type="entry name" value="AldOxase/xan_DH_Mopterin-bd_sf"/>
</dbReference>
<dbReference type="Gene3D" id="3.90.1170.50">
    <property type="entry name" value="Aldehyde oxidase/xanthine dehydrogenase, a/b hammerhead"/>
    <property type="match status" value="1"/>
</dbReference>
<dbReference type="InterPro" id="IPR046867">
    <property type="entry name" value="AldOxase/xan_DH_MoCoBD2"/>
</dbReference>
<dbReference type="EMBL" id="CP063362">
    <property type="protein sequence ID" value="QRG06029.1"/>
    <property type="molecule type" value="Genomic_DNA"/>
</dbReference>
<dbReference type="SMART" id="SM01008">
    <property type="entry name" value="Ald_Xan_dh_C"/>
    <property type="match status" value="1"/>
</dbReference>
<evidence type="ECO:0000256" key="2">
    <source>
        <dbReference type="ARBA" id="ARBA00023002"/>
    </source>
</evidence>
<dbReference type="PANTHER" id="PTHR11908:SF132">
    <property type="entry name" value="ALDEHYDE OXIDASE 1-RELATED"/>
    <property type="match status" value="1"/>
</dbReference>
<dbReference type="Pfam" id="PF20256">
    <property type="entry name" value="MoCoBD_2"/>
    <property type="match status" value="1"/>
</dbReference>
<dbReference type="Pfam" id="PF01315">
    <property type="entry name" value="Ald_Xan_dh_C"/>
    <property type="match status" value="1"/>
</dbReference>
<dbReference type="GO" id="GO:0016491">
    <property type="term" value="F:oxidoreductase activity"/>
    <property type="evidence" value="ECO:0007669"/>
    <property type="project" value="UniProtKB-KW"/>
</dbReference>
<gene>
    <name evidence="5" type="ORF">EZH22_23990</name>
</gene>
<protein>
    <submittedName>
        <fullName evidence="5">Xanthine dehydrogenase family protein</fullName>
    </submittedName>
</protein>
<sequence>MNAPAAFDRPRHTADAPAPGVHVGRPLPRPNAKRLLAGRGAYVTDLKLPRMLHAAFLRSPFAHARITRIDVEAARAAPGVALVATGEDLARLCAPWVGTLDHFKGMKSPPQMPLPLDRVTWCGQAVVAIVAESRAAAEDAAELVEVDYEELPVLADLDTALAADAPRIAPDFSDNICFRSVVETGDVDAVFASAAHVVDAQMTFGRHTGVTLEPRALIADYDASEHSLTVHHGTQTPFQFQDLYARHYGIPESRVRVIAPDVGGSFGVKLHVYNEDMAVIGLSMLAGRPVKFVADRLEAFVSDIHARDHRVKARAALDADGRLLAIQAEDETGIGSFSTYPRTSAVEGNQVIRLIGAPYRMEAYRGDLKVVFQNKTQTSQYRAVGHPIACAVTEHLMDRAAARIGLDPFAIRARNLIPDDAYPCESATGYKFEKLSHEGCLAKLRTLMDYDRLRADQAALRPRGIHRGIGIAAFVEITNPSPAFYGIGGARISAQDGAVVKITPSGEVRCLISVTEQGQGTETIIGQIVADYLGVSRDIVRVITGDTQVTPHGGATWACRGAGIGGETALQAAKKLKANVLAVASAILQARPEALDLVDGQVVDKAGGAVRISLAEVARITYFRSDTLPPGTDAQLTVAHHYAPRGYPFAFTNGVHGCHVEVDAETGLVKILKHFVVEDCGRVINPLLVEEQVRGGVVQGLGAAFFEECRYSDTGQLVNGSLADYLVPMSCEMPDIVIDHMETPTRDTELGAKGCGEAGTAAASAAALNAVNDALAPFDALLTQIPMTPARILRALGTF</sequence>
<keyword evidence="2" id="KW-0560">Oxidoreductase</keyword>
<name>A0A974PM14_9HYPH</name>
<dbReference type="RefSeq" id="WP_203192902.1">
    <property type="nucleotide sequence ID" value="NZ_CP063362.1"/>
</dbReference>
<dbReference type="InterPro" id="IPR008274">
    <property type="entry name" value="AldOxase/xan_DH_MoCoBD1"/>
</dbReference>
<evidence type="ECO:0000259" key="4">
    <source>
        <dbReference type="SMART" id="SM01008"/>
    </source>
</evidence>
<dbReference type="InterPro" id="IPR000674">
    <property type="entry name" value="Ald_Oxase/Xan_DH_a/b"/>
</dbReference>
<dbReference type="Gene3D" id="3.30.365.10">
    <property type="entry name" value="Aldehyde oxidase/xanthine dehydrogenase, molybdopterin binding domain"/>
    <property type="match status" value="4"/>
</dbReference>
<organism evidence="5 6">
    <name type="scientific">Xanthobacter dioxanivorans</name>
    <dbReference type="NCBI Taxonomy" id="2528964"/>
    <lineage>
        <taxon>Bacteria</taxon>
        <taxon>Pseudomonadati</taxon>
        <taxon>Pseudomonadota</taxon>
        <taxon>Alphaproteobacteria</taxon>
        <taxon>Hyphomicrobiales</taxon>
        <taxon>Xanthobacteraceae</taxon>
        <taxon>Xanthobacter</taxon>
    </lineage>
</organism>
<dbReference type="AlphaFoldDB" id="A0A974PM14"/>
<dbReference type="SUPFAM" id="SSF56003">
    <property type="entry name" value="Molybdenum cofactor-binding domain"/>
    <property type="match status" value="1"/>
</dbReference>
<feature type="domain" description="Aldehyde oxidase/xanthine dehydrogenase a/b hammerhead" evidence="4">
    <location>
        <begin position="37"/>
        <end position="152"/>
    </location>
</feature>
<evidence type="ECO:0000256" key="3">
    <source>
        <dbReference type="SAM" id="MobiDB-lite"/>
    </source>
</evidence>
<accession>A0A974PM14</accession>
<proteinExistence type="predicted"/>
<evidence type="ECO:0000256" key="1">
    <source>
        <dbReference type="ARBA" id="ARBA00022505"/>
    </source>
</evidence>
<evidence type="ECO:0000313" key="6">
    <source>
        <dbReference type="Proteomes" id="UP000596427"/>
    </source>
</evidence>
<dbReference type="KEGG" id="xdi:EZH22_23990"/>
<dbReference type="PANTHER" id="PTHR11908">
    <property type="entry name" value="XANTHINE DEHYDROGENASE"/>
    <property type="match status" value="1"/>
</dbReference>